<feature type="transmembrane region" description="Helical" evidence="1">
    <location>
        <begin position="403"/>
        <end position="420"/>
    </location>
</feature>
<keyword evidence="1" id="KW-1133">Transmembrane helix</keyword>
<accession>A0A3L7DVB0</accession>
<protein>
    <submittedName>
        <fullName evidence="2">Uncharacterized protein</fullName>
    </submittedName>
</protein>
<reference evidence="2 3" key="1">
    <citation type="submission" date="2018-07" db="EMBL/GenBank/DDBJ databases">
        <title>Halioglobus sp. genome submission.</title>
        <authorList>
            <person name="Ye M.-Q."/>
            <person name="Du Z.-J."/>
        </authorList>
    </citation>
    <scope>NUCLEOTIDE SEQUENCE [LARGE SCALE GENOMIC DNA]</scope>
    <source>
        <strain evidence="2 3">U0301</strain>
    </source>
</reference>
<dbReference type="AlphaFoldDB" id="A0A3L7DVB0"/>
<feature type="transmembrane region" description="Helical" evidence="1">
    <location>
        <begin position="186"/>
        <end position="206"/>
    </location>
</feature>
<feature type="transmembrane region" description="Helical" evidence="1">
    <location>
        <begin position="114"/>
        <end position="137"/>
    </location>
</feature>
<feature type="transmembrane region" description="Helical" evidence="1">
    <location>
        <begin position="277"/>
        <end position="300"/>
    </location>
</feature>
<keyword evidence="1" id="KW-0812">Transmembrane</keyword>
<comment type="caution">
    <text evidence="2">The sequence shown here is derived from an EMBL/GenBank/DDBJ whole genome shotgun (WGS) entry which is preliminary data.</text>
</comment>
<feature type="transmembrane region" description="Helical" evidence="1">
    <location>
        <begin position="12"/>
        <end position="36"/>
    </location>
</feature>
<keyword evidence="1" id="KW-0472">Membrane</keyword>
<dbReference type="Proteomes" id="UP000265509">
    <property type="component" value="Unassembled WGS sequence"/>
</dbReference>
<feature type="transmembrane region" description="Helical" evidence="1">
    <location>
        <begin position="144"/>
        <end position="166"/>
    </location>
</feature>
<dbReference type="RefSeq" id="WP_117955938.1">
    <property type="nucleotide sequence ID" value="NZ_QRAN01000016.1"/>
</dbReference>
<proteinExistence type="predicted"/>
<feature type="transmembrane region" description="Helical" evidence="1">
    <location>
        <begin position="244"/>
        <end position="265"/>
    </location>
</feature>
<feature type="transmembrane region" description="Helical" evidence="1">
    <location>
        <begin position="375"/>
        <end position="397"/>
    </location>
</feature>
<feature type="transmembrane region" description="Helical" evidence="1">
    <location>
        <begin position="85"/>
        <end position="108"/>
    </location>
</feature>
<name>A0A3L7DVB0_9GAMM</name>
<feature type="transmembrane region" description="Helical" evidence="1">
    <location>
        <begin position="312"/>
        <end position="333"/>
    </location>
</feature>
<feature type="transmembrane region" description="Helical" evidence="1">
    <location>
        <begin position="48"/>
        <end position="73"/>
    </location>
</feature>
<dbReference type="EMBL" id="QRAN01000016">
    <property type="protein sequence ID" value="RLQ21056.1"/>
    <property type="molecule type" value="Genomic_DNA"/>
</dbReference>
<keyword evidence="3" id="KW-1185">Reference proteome</keyword>
<evidence type="ECO:0000256" key="1">
    <source>
        <dbReference type="SAM" id="Phobius"/>
    </source>
</evidence>
<gene>
    <name evidence="2" type="ORF">DWB85_14250</name>
</gene>
<evidence type="ECO:0000313" key="2">
    <source>
        <dbReference type="EMBL" id="RLQ21056.1"/>
    </source>
</evidence>
<dbReference type="OrthoDB" id="5295665at2"/>
<evidence type="ECO:0000313" key="3">
    <source>
        <dbReference type="Proteomes" id="UP000265509"/>
    </source>
</evidence>
<organism evidence="2 3">
    <name type="scientific">Seongchinamella sediminis</name>
    <dbReference type="NCBI Taxonomy" id="2283635"/>
    <lineage>
        <taxon>Bacteria</taxon>
        <taxon>Pseudomonadati</taxon>
        <taxon>Pseudomonadota</taxon>
        <taxon>Gammaproteobacteria</taxon>
        <taxon>Cellvibrionales</taxon>
        <taxon>Halieaceae</taxon>
        <taxon>Seongchinamella</taxon>
    </lineage>
</organism>
<sequence>MQGLSLEVIPPLHIPLRFFLTAPCMGILAALALLLADGGALQQALHPALLGITHLLTLGFMAMVMLGAMLQLVPVISGHLVPGGAAAATTVHLLLLAGVLLLAGGFVFNEYRLLPWAGLALVLAFASFLLPLASLLLRPLGGDAIFSIRLAALSLLLTVVLGLWRAAAWAGLAAPEPPTNITNLHLGWGLAGWTLLLVMGASYQVIPMFHVTPGYPRALARALPVAVFAALLALSVFTSPTAQAVALLLLCASASGYALLSLRLLGQRKRRIADITARFWALSLGSLATAAIAVLLLYGLGDQLASHWQARGQVALGILCIYGFAISVIMGMLQKMVPFLSYLHLQRRCLGNFEALKDLPHMGLIIPEHRSRRQYLLHCAALALLLLATAGICPAWMAGAAMLADFGFLAYTLLAAALLYRRSLPSH</sequence>